<dbReference type="AlphaFoldDB" id="E4YU34"/>
<sequence>MFSRTILEAAAAKARKFGVTTGEKGCEPLQGSKLHSQKNEFPESREELIATAITDWGRLSNIRSVKPNHEVKAELLFEGGKEVEEAEYPLAFDKHEEARKYLSEKSNWRRIVFVSPYSKAKTLWIVHQDEKPEKAFTTISNFIAEAEGVAHQGEEWALSLTNEATFDPIKLIEGKPEEEESEVTRNLQAIVAVKDLQRAIESNGEEWLLSRKGSFKRLRESNEEDNEDCVDKTAFGKKPWYLSQIWNDWADLRNEGIEDKWTAVNEAKAIGKGFWATLAVEKVRRNIARAKADYERPNFEDRDWLVDIMEAGMEELHTLTAGISSIGLSPEKMAAKIAKTRSIFPVHHEKSTAKNGWITLKESEGSEWTKTRPGNHHNWLCDMLGDWQAEDSQAPVQTPLTRLLTTTILDLTFRQLRTQTRKTLGAKCQSVSMQWNINQGRLADRAFIQKWVKRTIEKCQEPVETTKIEIIGKGQNHKIIWIPGKRDSQLWVFNIGENIKRKHFMQLTRMAKHLRLHGQESEALNKLAEKAWTQENVKECLEAFNASRNHVENDVIWLKRSGPAPTIRQLLRTIEAMTAEAKKQAPGSSSKLASVLINLTGGWSWAAGGHINFIQQPQEFLEAWMANRFKLTAPPQQPRKKKAERKLPKSSIASEEWAKRTIEVNNRMEKALKEADAYYEGDKMQIEDFYSEEAAWKASVSATGGEVSQLKAYLEAITEIKKPVVQRDRMEDLTSRGLVVYVVSEKPKFEKLQAFVAGKQQQDDFALEMANRINLEQPESWKELAEVLEEDMPMYRRLAVLLPQQEHAEKLAEALSQVGATDINLVTLERSSKKGNISQRKALKPFTILARSQPWLWKCFKTTPNENEPKYSFTPSWAHPKAVDRMAQALDKLAKEESWTENEKQVAKGRKAWEDVASKEGIKLVPDAACTFYLRETHLDGLKAAQHLVNQPAKAEDFFPPQVDMLMQEKP</sequence>
<accession>E4YU34</accession>
<dbReference type="EMBL" id="FN655387">
    <property type="protein sequence ID" value="CBY38973.1"/>
    <property type="molecule type" value="Genomic_DNA"/>
</dbReference>
<gene>
    <name evidence="1" type="ORF">GSOID_T00019510001</name>
</gene>
<reference evidence="1" key="1">
    <citation type="journal article" date="2010" name="Science">
        <title>Plasticity of animal genome architecture unmasked by rapid evolution of a pelagic tunicate.</title>
        <authorList>
            <person name="Denoeud F."/>
            <person name="Henriet S."/>
            <person name="Mungpakdee S."/>
            <person name="Aury J.M."/>
            <person name="Da Silva C."/>
            <person name="Brinkmann H."/>
            <person name="Mikhaleva J."/>
            <person name="Olsen L.C."/>
            <person name="Jubin C."/>
            <person name="Canestro C."/>
            <person name="Bouquet J.M."/>
            <person name="Danks G."/>
            <person name="Poulain J."/>
            <person name="Campsteijn C."/>
            <person name="Adamski M."/>
            <person name="Cross I."/>
            <person name="Yadetie F."/>
            <person name="Muffato M."/>
            <person name="Louis A."/>
            <person name="Butcher S."/>
            <person name="Tsagkogeorga G."/>
            <person name="Konrad A."/>
            <person name="Singh S."/>
            <person name="Jensen M.F."/>
            <person name="Cong E.H."/>
            <person name="Eikeseth-Otteraa H."/>
            <person name="Noel B."/>
            <person name="Anthouard V."/>
            <person name="Porcel B.M."/>
            <person name="Kachouri-Lafond R."/>
            <person name="Nishino A."/>
            <person name="Ugolini M."/>
            <person name="Chourrout P."/>
            <person name="Nishida H."/>
            <person name="Aasland R."/>
            <person name="Huzurbazar S."/>
            <person name="Westhof E."/>
            <person name="Delsuc F."/>
            <person name="Lehrach H."/>
            <person name="Reinhardt R."/>
            <person name="Weissenbach J."/>
            <person name="Roy S.W."/>
            <person name="Artiguenave F."/>
            <person name="Postlethwait J.H."/>
            <person name="Manak J.R."/>
            <person name="Thompson E.M."/>
            <person name="Jaillon O."/>
            <person name="Du Pasquier L."/>
            <person name="Boudinot P."/>
            <person name="Liberles D.A."/>
            <person name="Volff J.N."/>
            <person name="Philippe H."/>
            <person name="Lenhard B."/>
            <person name="Roest Crollius H."/>
            <person name="Wincker P."/>
            <person name="Chourrout D."/>
        </authorList>
    </citation>
    <scope>NUCLEOTIDE SEQUENCE [LARGE SCALE GENOMIC DNA]</scope>
</reference>
<name>E4YU34_OIKDI</name>
<proteinExistence type="predicted"/>
<protein>
    <submittedName>
        <fullName evidence="1">Uncharacterized protein</fullName>
    </submittedName>
</protein>
<organism evidence="1">
    <name type="scientific">Oikopleura dioica</name>
    <name type="common">Tunicate</name>
    <dbReference type="NCBI Taxonomy" id="34765"/>
    <lineage>
        <taxon>Eukaryota</taxon>
        <taxon>Metazoa</taxon>
        <taxon>Chordata</taxon>
        <taxon>Tunicata</taxon>
        <taxon>Appendicularia</taxon>
        <taxon>Copelata</taxon>
        <taxon>Oikopleuridae</taxon>
        <taxon>Oikopleura</taxon>
    </lineage>
</organism>
<dbReference type="Proteomes" id="UP000011014">
    <property type="component" value="Unassembled WGS sequence"/>
</dbReference>
<evidence type="ECO:0000313" key="1">
    <source>
        <dbReference type="EMBL" id="CBY38973.1"/>
    </source>
</evidence>